<dbReference type="GO" id="GO:0000155">
    <property type="term" value="F:phosphorelay sensor kinase activity"/>
    <property type="evidence" value="ECO:0007669"/>
    <property type="project" value="InterPro"/>
</dbReference>
<keyword evidence="9" id="KW-0472">Membrane</keyword>
<dbReference type="CDD" id="cd16917">
    <property type="entry name" value="HATPase_UhpB-NarQ-NarX-like"/>
    <property type="match status" value="1"/>
</dbReference>
<evidence type="ECO:0000256" key="7">
    <source>
        <dbReference type="ARBA" id="ARBA00022840"/>
    </source>
</evidence>
<feature type="transmembrane region" description="Helical" evidence="9">
    <location>
        <begin position="144"/>
        <end position="172"/>
    </location>
</feature>
<evidence type="ECO:0000256" key="5">
    <source>
        <dbReference type="ARBA" id="ARBA00022741"/>
    </source>
</evidence>
<keyword evidence="12" id="KW-1185">Reference proteome</keyword>
<dbReference type="GO" id="GO:0005524">
    <property type="term" value="F:ATP binding"/>
    <property type="evidence" value="ECO:0007669"/>
    <property type="project" value="UniProtKB-KW"/>
</dbReference>
<organism evidence="11 12">
    <name type="scientific">Saccharopolyspora karakumensis</name>
    <dbReference type="NCBI Taxonomy" id="2530386"/>
    <lineage>
        <taxon>Bacteria</taxon>
        <taxon>Bacillati</taxon>
        <taxon>Actinomycetota</taxon>
        <taxon>Actinomycetes</taxon>
        <taxon>Pseudonocardiales</taxon>
        <taxon>Pseudonocardiaceae</taxon>
        <taxon>Saccharopolyspora</taxon>
    </lineage>
</organism>
<keyword evidence="7" id="KW-0067">ATP-binding</keyword>
<accession>A0A4R5BXJ8</accession>
<evidence type="ECO:0000256" key="6">
    <source>
        <dbReference type="ARBA" id="ARBA00022777"/>
    </source>
</evidence>
<evidence type="ECO:0000256" key="3">
    <source>
        <dbReference type="ARBA" id="ARBA00022553"/>
    </source>
</evidence>
<protein>
    <recommendedName>
        <fullName evidence="2">histidine kinase</fullName>
        <ecNumber evidence="2">2.7.13.3</ecNumber>
    </recommendedName>
</protein>
<dbReference type="InterPro" id="IPR011712">
    <property type="entry name" value="Sig_transdc_His_kin_sub3_dim/P"/>
</dbReference>
<evidence type="ECO:0000256" key="1">
    <source>
        <dbReference type="ARBA" id="ARBA00000085"/>
    </source>
</evidence>
<keyword evidence="8" id="KW-0902">Two-component regulatory system</keyword>
<dbReference type="InterPro" id="IPR050482">
    <property type="entry name" value="Sensor_HK_TwoCompSys"/>
</dbReference>
<dbReference type="PANTHER" id="PTHR24421:SF10">
    <property type="entry name" value="NITRATE_NITRITE SENSOR PROTEIN NARQ"/>
    <property type="match status" value="1"/>
</dbReference>
<dbReference type="GO" id="GO:0016020">
    <property type="term" value="C:membrane"/>
    <property type="evidence" value="ECO:0007669"/>
    <property type="project" value="InterPro"/>
</dbReference>
<feature type="transmembrane region" description="Helical" evidence="9">
    <location>
        <begin position="60"/>
        <end position="81"/>
    </location>
</feature>
<sequence length="436" mass="46116">MTATLSASDRAHIVLRARFRLLPEEESRRFRWAGRGSRLARMRGLIRYVHGRAAALPFGYPPAVVLPGHACLVVVSAVAVVQRLAAEDADWTLVGGLLAILPVVYLLVGTPIPASGRPVGVAGCALLGTSILLVHPVPNDLAPLILVVMLAECAAVTSVRVSLTVAALAALVPTAAAAVGHLGYGLPFSLVAVALGWATGFIIRTQLRSFERERQVQAERAVQAADDERRRIAREVHDVVAHSLSITLLHLTGARRALQEDRDVDDAVEALTDAERLGRQAIADIRRTVGLLDSEPSKVRPEPGIDDIADLVSDVVRAGVPVTYRLDGDARSVSAATGLALYRIARESLANVVKHSPGTAALVRLVIDDGVALTVANALQGAVGAPEPGNGIAGMRQRAELLGGRLRAGPAGDEWVVRAEFSPEPNDLLPTPEEAR</sequence>
<dbReference type="SUPFAM" id="SSF55874">
    <property type="entry name" value="ATPase domain of HSP90 chaperone/DNA topoisomerase II/histidine kinase"/>
    <property type="match status" value="1"/>
</dbReference>
<evidence type="ECO:0000256" key="4">
    <source>
        <dbReference type="ARBA" id="ARBA00022679"/>
    </source>
</evidence>
<keyword evidence="9" id="KW-1133">Transmembrane helix</keyword>
<reference evidence="11 12" key="1">
    <citation type="submission" date="2019-03" db="EMBL/GenBank/DDBJ databases">
        <title>Draft genome sequences of novel Actinobacteria.</title>
        <authorList>
            <person name="Sahin N."/>
            <person name="Ay H."/>
            <person name="Saygin H."/>
        </authorList>
    </citation>
    <scope>NUCLEOTIDE SEQUENCE [LARGE SCALE GENOMIC DNA]</scope>
    <source>
        <strain evidence="11 12">5K548</strain>
    </source>
</reference>
<dbReference type="EMBL" id="SMLA01000007">
    <property type="protein sequence ID" value="TDD90919.1"/>
    <property type="molecule type" value="Genomic_DNA"/>
</dbReference>
<evidence type="ECO:0000259" key="10">
    <source>
        <dbReference type="Pfam" id="PF07730"/>
    </source>
</evidence>
<dbReference type="Gene3D" id="3.30.565.10">
    <property type="entry name" value="Histidine kinase-like ATPase, C-terminal domain"/>
    <property type="match status" value="1"/>
</dbReference>
<dbReference type="InterPro" id="IPR036890">
    <property type="entry name" value="HATPase_C_sf"/>
</dbReference>
<feature type="domain" description="Signal transduction histidine kinase subgroup 3 dimerisation and phosphoacceptor" evidence="10">
    <location>
        <begin position="228"/>
        <end position="293"/>
    </location>
</feature>
<evidence type="ECO:0000313" key="12">
    <source>
        <dbReference type="Proteomes" id="UP000294723"/>
    </source>
</evidence>
<keyword evidence="6" id="KW-0418">Kinase</keyword>
<dbReference type="PANTHER" id="PTHR24421">
    <property type="entry name" value="NITRATE/NITRITE SENSOR PROTEIN NARX-RELATED"/>
    <property type="match status" value="1"/>
</dbReference>
<comment type="caution">
    <text evidence="11">The sequence shown here is derived from an EMBL/GenBank/DDBJ whole genome shotgun (WGS) entry which is preliminary data.</text>
</comment>
<dbReference type="EC" id="2.7.13.3" evidence="2"/>
<dbReference type="Proteomes" id="UP000294723">
    <property type="component" value="Unassembled WGS sequence"/>
</dbReference>
<dbReference type="Pfam" id="PF07730">
    <property type="entry name" value="HisKA_3"/>
    <property type="match status" value="1"/>
</dbReference>
<keyword evidence="9" id="KW-0812">Transmembrane</keyword>
<feature type="transmembrane region" description="Helical" evidence="9">
    <location>
        <begin position="118"/>
        <end position="137"/>
    </location>
</feature>
<name>A0A4R5BXJ8_9PSEU</name>
<evidence type="ECO:0000256" key="8">
    <source>
        <dbReference type="ARBA" id="ARBA00023012"/>
    </source>
</evidence>
<gene>
    <name evidence="11" type="ORF">E1202_07380</name>
</gene>
<keyword evidence="3" id="KW-0597">Phosphoprotein</keyword>
<dbReference type="Gene3D" id="1.20.5.1930">
    <property type="match status" value="1"/>
</dbReference>
<comment type="catalytic activity">
    <reaction evidence="1">
        <text>ATP + protein L-histidine = ADP + protein N-phospho-L-histidine.</text>
        <dbReference type="EC" id="2.7.13.3"/>
    </reaction>
</comment>
<feature type="transmembrane region" description="Helical" evidence="9">
    <location>
        <begin position="184"/>
        <end position="203"/>
    </location>
</feature>
<proteinExistence type="predicted"/>
<dbReference type="AlphaFoldDB" id="A0A4R5BXJ8"/>
<dbReference type="GO" id="GO:0046983">
    <property type="term" value="F:protein dimerization activity"/>
    <property type="evidence" value="ECO:0007669"/>
    <property type="project" value="InterPro"/>
</dbReference>
<evidence type="ECO:0000313" key="11">
    <source>
        <dbReference type="EMBL" id="TDD90919.1"/>
    </source>
</evidence>
<keyword evidence="4" id="KW-0808">Transferase</keyword>
<evidence type="ECO:0000256" key="9">
    <source>
        <dbReference type="SAM" id="Phobius"/>
    </source>
</evidence>
<keyword evidence="5" id="KW-0547">Nucleotide-binding</keyword>
<feature type="transmembrane region" description="Helical" evidence="9">
    <location>
        <begin position="93"/>
        <end position="112"/>
    </location>
</feature>
<evidence type="ECO:0000256" key="2">
    <source>
        <dbReference type="ARBA" id="ARBA00012438"/>
    </source>
</evidence>